<keyword evidence="4" id="KW-1185">Reference proteome</keyword>
<keyword evidence="2" id="KW-1133">Transmembrane helix</keyword>
<protein>
    <recommendedName>
        <fullName evidence="5">RNase H type-1 domain-containing protein</fullName>
    </recommendedName>
</protein>
<keyword evidence="2" id="KW-0472">Membrane</keyword>
<keyword evidence="2" id="KW-0812">Transmembrane</keyword>
<sequence length="111" mass="12657">MGLLEEIQALVSYLYALEMNVVIFYVLRVEGFLMAQLIRAEAAAIKKGLDYCIQNQLLTMILETDSLTLKYSNRMLGGFMEYCYRSSCHRGDEKGQGSPVMSCPKRREQSD</sequence>
<organism evidence="3 4">
    <name type="scientific">Datura stramonium</name>
    <name type="common">Jimsonweed</name>
    <name type="synonym">Common thornapple</name>
    <dbReference type="NCBI Taxonomy" id="4076"/>
    <lineage>
        <taxon>Eukaryota</taxon>
        <taxon>Viridiplantae</taxon>
        <taxon>Streptophyta</taxon>
        <taxon>Embryophyta</taxon>
        <taxon>Tracheophyta</taxon>
        <taxon>Spermatophyta</taxon>
        <taxon>Magnoliopsida</taxon>
        <taxon>eudicotyledons</taxon>
        <taxon>Gunneridae</taxon>
        <taxon>Pentapetalae</taxon>
        <taxon>asterids</taxon>
        <taxon>lamiids</taxon>
        <taxon>Solanales</taxon>
        <taxon>Solanaceae</taxon>
        <taxon>Solanoideae</taxon>
        <taxon>Datureae</taxon>
        <taxon>Datura</taxon>
    </lineage>
</organism>
<dbReference type="Proteomes" id="UP000823775">
    <property type="component" value="Unassembled WGS sequence"/>
</dbReference>
<feature type="region of interest" description="Disordered" evidence="1">
    <location>
        <begin position="89"/>
        <end position="111"/>
    </location>
</feature>
<gene>
    <name evidence="3" type="ORF">HAX54_012628</name>
</gene>
<name>A0ABS8RYB4_DATST</name>
<evidence type="ECO:0000313" key="4">
    <source>
        <dbReference type="Proteomes" id="UP000823775"/>
    </source>
</evidence>
<comment type="caution">
    <text evidence="3">The sequence shown here is derived from an EMBL/GenBank/DDBJ whole genome shotgun (WGS) entry which is preliminary data.</text>
</comment>
<evidence type="ECO:0000256" key="2">
    <source>
        <dbReference type="SAM" id="Phobius"/>
    </source>
</evidence>
<dbReference type="EMBL" id="JACEIK010000174">
    <property type="protein sequence ID" value="MCD7451573.1"/>
    <property type="molecule type" value="Genomic_DNA"/>
</dbReference>
<feature type="transmembrane region" description="Helical" evidence="2">
    <location>
        <begin position="12"/>
        <end position="29"/>
    </location>
</feature>
<evidence type="ECO:0000313" key="3">
    <source>
        <dbReference type="EMBL" id="MCD7451573.1"/>
    </source>
</evidence>
<evidence type="ECO:0008006" key="5">
    <source>
        <dbReference type="Google" id="ProtNLM"/>
    </source>
</evidence>
<proteinExistence type="predicted"/>
<accession>A0ABS8RYB4</accession>
<reference evidence="3 4" key="1">
    <citation type="journal article" date="2021" name="BMC Genomics">
        <title>Datura genome reveals duplications of psychoactive alkaloid biosynthetic genes and high mutation rate following tissue culture.</title>
        <authorList>
            <person name="Rajewski A."/>
            <person name="Carter-House D."/>
            <person name="Stajich J."/>
            <person name="Litt A."/>
        </authorList>
    </citation>
    <scope>NUCLEOTIDE SEQUENCE [LARGE SCALE GENOMIC DNA]</scope>
    <source>
        <strain evidence="3">AR-01</strain>
    </source>
</reference>
<evidence type="ECO:0000256" key="1">
    <source>
        <dbReference type="SAM" id="MobiDB-lite"/>
    </source>
</evidence>